<feature type="transmembrane region" description="Helical" evidence="5">
    <location>
        <begin position="27"/>
        <end position="52"/>
    </location>
</feature>
<comment type="caution">
    <text evidence="6">The sequence shown here is derived from an EMBL/GenBank/DDBJ whole genome shotgun (WGS) entry which is preliminary data.</text>
</comment>
<gene>
    <name evidence="6" type="ORF">GCM10007895_12680</name>
</gene>
<evidence type="ECO:0000256" key="4">
    <source>
        <dbReference type="ARBA" id="ARBA00023136"/>
    </source>
</evidence>
<evidence type="ECO:0000256" key="2">
    <source>
        <dbReference type="ARBA" id="ARBA00022692"/>
    </source>
</evidence>
<keyword evidence="4 5" id="KW-0472">Membrane</keyword>
<accession>A0AA37RWD9</accession>
<proteinExistence type="predicted"/>
<sequence>MNIEQGTSNDLTSKEAALNNDSKNFGIISYVFMILGLFTLFLGIIGVILAYVKRGSDSCSVMNSHYDNIIGVFWKGLILAIAAFIGILIGTGFGATGNWFGLVIAFVGYLLLFAVWIWEIYRMVKGVVKLSEGAHYPF</sequence>
<evidence type="ECO:0000256" key="1">
    <source>
        <dbReference type="ARBA" id="ARBA00004141"/>
    </source>
</evidence>
<evidence type="ECO:0000256" key="3">
    <source>
        <dbReference type="ARBA" id="ARBA00022989"/>
    </source>
</evidence>
<reference evidence="6" key="2">
    <citation type="submission" date="2023-01" db="EMBL/GenBank/DDBJ databases">
        <title>Draft genome sequence of Paraferrimonas sedimenticola strain NBRC 101628.</title>
        <authorList>
            <person name="Sun Q."/>
            <person name="Mori K."/>
        </authorList>
    </citation>
    <scope>NUCLEOTIDE SEQUENCE</scope>
    <source>
        <strain evidence="6">NBRC 101628</strain>
    </source>
</reference>
<feature type="transmembrane region" description="Helical" evidence="5">
    <location>
        <begin position="72"/>
        <end position="93"/>
    </location>
</feature>
<dbReference type="RefSeq" id="WP_095506525.1">
    <property type="nucleotide sequence ID" value="NZ_BSNC01000003.1"/>
</dbReference>
<evidence type="ECO:0000313" key="7">
    <source>
        <dbReference type="Proteomes" id="UP001161422"/>
    </source>
</evidence>
<dbReference type="EMBL" id="BSNC01000003">
    <property type="protein sequence ID" value="GLP95962.1"/>
    <property type="molecule type" value="Genomic_DNA"/>
</dbReference>
<dbReference type="Proteomes" id="UP001161422">
    <property type="component" value="Unassembled WGS sequence"/>
</dbReference>
<dbReference type="AlphaFoldDB" id="A0AA37RWD9"/>
<keyword evidence="3 5" id="KW-1133">Transmembrane helix</keyword>
<evidence type="ECO:0008006" key="8">
    <source>
        <dbReference type="Google" id="ProtNLM"/>
    </source>
</evidence>
<reference evidence="6" key="1">
    <citation type="journal article" date="2014" name="Int. J. Syst. Evol. Microbiol.">
        <title>Complete genome sequence of Corynebacterium casei LMG S-19264T (=DSM 44701T), isolated from a smear-ripened cheese.</title>
        <authorList>
            <consortium name="US DOE Joint Genome Institute (JGI-PGF)"/>
            <person name="Walter F."/>
            <person name="Albersmeier A."/>
            <person name="Kalinowski J."/>
            <person name="Ruckert C."/>
        </authorList>
    </citation>
    <scope>NUCLEOTIDE SEQUENCE</scope>
    <source>
        <strain evidence="6">NBRC 101628</strain>
    </source>
</reference>
<protein>
    <recommendedName>
        <fullName evidence="8">DUF4870 domain-containing protein</fullName>
    </recommendedName>
</protein>
<keyword evidence="2 5" id="KW-0812">Transmembrane</keyword>
<organism evidence="6 7">
    <name type="scientific">Paraferrimonas sedimenticola</name>
    <dbReference type="NCBI Taxonomy" id="375674"/>
    <lineage>
        <taxon>Bacteria</taxon>
        <taxon>Pseudomonadati</taxon>
        <taxon>Pseudomonadota</taxon>
        <taxon>Gammaproteobacteria</taxon>
        <taxon>Alteromonadales</taxon>
        <taxon>Ferrimonadaceae</taxon>
        <taxon>Paraferrimonas</taxon>
    </lineage>
</organism>
<dbReference type="Pfam" id="PF09685">
    <property type="entry name" value="MamF_MmsF"/>
    <property type="match status" value="1"/>
</dbReference>
<keyword evidence="7" id="KW-1185">Reference proteome</keyword>
<evidence type="ECO:0000256" key="5">
    <source>
        <dbReference type="SAM" id="Phobius"/>
    </source>
</evidence>
<comment type="subcellular location">
    <subcellularLocation>
        <location evidence="1">Membrane</location>
        <topology evidence="1">Multi-pass membrane protein</topology>
    </subcellularLocation>
</comment>
<evidence type="ECO:0000313" key="6">
    <source>
        <dbReference type="EMBL" id="GLP95962.1"/>
    </source>
</evidence>
<name>A0AA37RWD9_9GAMM</name>
<dbReference type="InterPro" id="IPR019109">
    <property type="entry name" value="MamF_MmsF"/>
</dbReference>
<feature type="transmembrane region" description="Helical" evidence="5">
    <location>
        <begin position="99"/>
        <end position="121"/>
    </location>
</feature>